<sequence length="535" mass="62770">MATQTQLLPNTLYTTLDQNNRYTYPVNGDGDQYYLQVNGEDVPLDNQYAKDKWKNEKYPKDALKNDKPLDSTYAVTANGTPIFPKTNNGDEFYVEDSEGSSVIMANKKPLPRYAKTKLTEIYPIKLNFFKQPREVIINDKYAKLSNNDEFYPLDECGNEYTLDIKGTLNIDEKKIFPNGYPITNDNFIIVPNIQRKPYFIKNSLIDVKDGNILGKLFRDETDYMDYLTNIASKRASRSDAKEYKFLQRGMWKPIAWVPHVLRHLKIFDSSTIMQDLLYSIRWERLPDFTKSFNTISIQITFLNDKGIERKKIFEYNEWFGVCTSKIDHFIEIFQSHFPNHSIRYELLGPTRKVLPYFRKRLQTGKLDYKEKSFYKIYTSACHEDVGRFFNKYKVAYYDQSEWLVRIYIDLCTRYKTRSFYYAWYTVGKETNLMDALCMHPDCYDSPNWTIGAFDLETVPMDGAQDRIPTGLDASDKIVMASVYRWNKRKGVQNYILYLLPPGTQDAVDSFPNSYAYKSKKLKKNFYSLGQFQCPG</sequence>
<feature type="non-terminal residue" evidence="1">
    <location>
        <position position="535"/>
    </location>
</feature>
<evidence type="ECO:0000313" key="1">
    <source>
        <dbReference type="EMBL" id="KAF8784205.1"/>
    </source>
</evidence>
<accession>A0A8T0F1I3</accession>
<proteinExistence type="predicted"/>
<dbReference type="EMBL" id="JABXBU010000165">
    <property type="protein sequence ID" value="KAF8784205.1"/>
    <property type="molecule type" value="Genomic_DNA"/>
</dbReference>
<dbReference type="AlphaFoldDB" id="A0A8T0F1I3"/>
<reference evidence="1" key="2">
    <citation type="submission" date="2020-06" db="EMBL/GenBank/DDBJ databases">
        <authorList>
            <person name="Sheffer M."/>
        </authorList>
    </citation>
    <scope>NUCLEOTIDE SEQUENCE</scope>
</reference>
<keyword evidence="2" id="KW-1185">Reference proteome</keyword>
<gene>
    <name evidence="1" type="ORF">HNY73_011567</name>
</gene>
<dbReference type="Proteomes" id="UP000807504">
    <property type="component" value="Unassembled WGS sequence"/>
</dbReference>
<organism evidence="1 2">
    <name type="scientific">Argiope bruennichi</name>
    <name type="common">Wasp spider</name>
    <name type="synonym">Aranea bruennichi</name>
    <dbReference type="NCBI Taxonomy" id="94029"/>
    <lineage>
        <taxon>Eukaryota</taxon>
        <taxon>Metazoa</taxon>
        <taxon>Ecdysozoa</taxon>
        <taxon>Arthropoda</taxon>
        <taxon>Chelicerata</taxon>
        <taxon>Arachnida</taxon>
        <taxon>Araneae</taxon>
        <taxon>Araneomorphae</taxon>
        <taxon>Entelegynae</taxon>
        <taxon>Araneoidea</taxon>
        <taxon>Araneidae</taxon>
        <taxon>Argiope</taxon>
    </lineage>
</organism>
<comment type="caution">
    <text evidence="1">The sequence shown here is derived from an EMBL/GenBank/DDBJ whole genome shotgun (WGS) entry which is preliminary data.</text>
</comment>
<reference evidence="1" key="1">
    <citation type="journal article" date="2020" name="bioRxiv">
        <title>Chromosome-level reference genome of the European wasp spider Argiope bruennichi: a resource for studies on range expansion and evolutionary adaptation.</title>
        <authorList>
            <person name="Sheffer M.M."/>
            <person name="Hoppe A."/>
            <person name="Krehenwinkel H."/>
            <person name="Uhl G."/>
            <person name="Kuss A.W."/>
            <person name="Jensen L."/>
            <person name="Jensen C."/>
            <person name="Gillespie R.G."/>
            <person name="Hoff K.J."/>
            <person name="Prost S."/>
        </authorList>
    </citation>
    <scope>NUCLEOTIDE SEQUENCE</scope>
</reference>
<name>A0A8T0F1I3_ARGBR</name>
<evidence type="ECO:0000313" key="2">
    <source>
        <dbReference type="Proteomes" id="UP000807504"/>
    </source>
</evidence>
<protein>
    <submittedName>
        <fullName evidence="1">Uncharacterized protein</fullName>
    </submittedName>
</protein>